<dbReference type="PANTHER" id="PTHR10507">
    <property type="entry name" value="CDC45-RELATED PROTEIN"/>
    <property type="match status" value="1"/>
</dbReference>
<dbReference type="Proteomes" id="UP000789572">
    <property type="component" value="Unassembled WGS sequence"/>
</dbReference>
<evidence type="ECO:0000256" key="3">
    <source>
        <dbReference type="ARBA" id="ARBA00022705"/>
    </source>
</evidence>
<dbReference type="Pfam" id="PF02724">
    <property type="entry name" value="CDC45"/>
    <property type="match status" value="2"/>
</dbReference>
<gene>
    <name evidence="6" type="ORF">POCULU_LOCUS3653</name>
</gene>
<dbReference type="OrthoDB" id="10258882at2759"/>
<dbReference type="GO" id="GO:0006270">
    <property type="term" value="P:DNA replication initiation"/>
    <property type="evidence" value="ECO:0007669"/>
    <property type="project" value="InterPro"/>
</dbReference>
<keyword evidence="3" id="KW-0235">DNA replication</keyword>
<comment type="similarity">
    <text evidence="2">Belongs to the CDC45 family.</text>
</comment>
<sequence>MEVQALCGYAVLANLLTIDAPHPHPFKTCFLSHYEDINEHYRSEERNETASYRIFVMINCGGDRNMKKLFHLTASPDLKVYIFDSKRSWHQKNIDEDNKQVILVDNSITDDNTRGRPVSCQFYEIAFQNGTRIESEQRLWWAVIGLTSAFLNKEIKDEVYKAYTKLYVEEIRRIGETLPNGIRLAVQEEYPLRYALLNKWTLYESMQNSESVFSALGVHLEDHPRKDEGREMKTTTRLGKLLTKLGIAKKWWFEPYYFIPSETRQKFFAELDKYRDDVKLEDTSFQSFMWKFHSSGSLTASEAVFALTALIEAGPYVADDLGARDAYPRTPAGGSSNGAYFSEKDGWDLERAKVMLRCEMALGDTETAMIMSKGIELYKKLIEIIMTQATVCIKRLTTDSLIKRRGWVEIDNSVHVTFTKPGPLAKLAYIVTDNVKNSRRILVFVARGASDDRALISIGYRSAQFEALAIERDLGFKTFDRRVIEMYSKEVENFIRHFRRRSTGHD</sequence>
<keyword evidence="4" id="KW-0539">Nucleus</keyword>
<keyword evidence="7" id="KW-1185">Reference proteome</keyword>
<protein>
    <submittedName>
        <fullName evidence="6">6804_t:CDS:1</fullName>
    </submittedName>
</protein>
<dbReference type="GO" id="GO:0003682">
    <property type="term" value="F:chromatin binding"/>
    <property type="evidence" value="ECO:0007669"/>
    <property type="project" value="TreeGrafter"/>
</dbReference>
<organism evidence="6 7">
    <name type="scientific">Paraglomus occultum</name>
    <dbReference type="NCBI Taxonomy" id="144539"/>
    <lineage>
        <taxon>Eukaryota</taxon>
        <taxon>Fungi</taxon>
        <taxon>Fungi incertae sedis</taxon>
        <taxon>Mucoromycota</taxon>
        <taxon>Glomeromycotina</taxon>
        <taxon>Glomeromycetes</taxon>
        <taxon>Paraglomerales</taxon>
        <taxon>Paraglomeraceae</taxon>
        <taxon>Paraglomus</taxon>
    </lineage>
</organism>
<dbReference type="PANTHER" id="PTHR10507:SF0">
    <property type="entry name" value="CELL DIVISION CONTROL PROTEIN 45 HOMOLOG"/>
    <property type="match status" value="1"/>
</dbReference>
<name>A0A9N9A849_9GLOM</name>
<dbReference type="GO" id="GO:0000727">
    <property type="term" value="P:double-strand break repair via break-induced replication"/>
    <property type="evidence" value="ECO:0007669"/>
    <property type="project" value="TreeGrafter"/>
</dbReference>
<reference evidence="6" key="1">
    <citation type="submission" date="2021-06" db="EMBL/GenBank/DDBJ databases">
        <authorList>
            <person name="Kallberg Y."/>
            <person name="Tangrot J."/>
            <person name="Rosling A."/>
        </authorList>
    </citation>
    <scope>NUCLEOTIDE SEQUENCE</scope>
    <source>
        <strain evidence="6">IA702</strain>
    </source>
</reference>
<evidence type="ECO:0000313" key="7">
    <source>
        <dbReference type="Proteomes" id="UP000789572"/>
    </source>
</evidence>
<dbReference type="InterPro" id="IPR003874">
    <property type="entry name" value="CDC45"/>
</dbReference>
<dbReference type="GO" id="GO:0003688">
    <property type="term" value="F:DNA replication origin binding"/>
    <property type="evidence" value="ECO:0007669"/>
    <property type="project" value="TreeGrafter"/>
</dbReference>
<dbReference type="GO" id="GO:0031261">
    <property type="term" value="C:DNA replication preinitiation complex"/>
    <property type="evidence" value="ECO:0007669"/>
    <property type="project" value="TreeGrafter"/>
</dbReference>
<evidence type="ECO:0000256" key="1">
    <source>
        <dbReference type="ARBA" id="ARBA00004123"/>
    </source>
</evidence>
<proteinExistence type="inferred from homology"/>
<comment type="subcellular location">
    <subcellularLocation>
        <location evidence="1">Nucleus</location>
    </subcellularLocation>
</comment>
<evidence type="ECO:0000256" key="4">
    <source>
        <dbReference type="ARBA" id="ARBA00023242"/>
    </source>
</evidence>
<dbReference type="EMBL" id="CAJVPJ010000416">
    <property type="protein sequence ID" value="CAG8522630.1"/>
    <property type="molecule type" value="Genomic_DNA"/>
</dbReference>
<keyword evidence="5" id="KW-0131">Cell cycle</keyword>
<dbReference type="AlphaFoldDB" id="A0A9N9A849"/>
<comment type="caution">
    <text evidence="6">The sequence shown here is derived from an EMBL/GenBank/DDBJ whole genome shotgun (WGS) entry which is preliminary data.</text>
</comment>
<evidence type="ECO:0000256" key="5">
    <source>
        <dbReference type="ARBA" id="ARBA00023306"/>
    </source>
</evidence>
<evidence type="ECO:0000313" key="6">
    <source>
        <dbReference type="EMBL" id="CAG8522630.1"/>
    </source>
</evidence>
<dbReference type="GO" id="GO:1902977">
    <property type="term" value="P:mitotic DNA replication preinitiation complex assembly"/>
    <property type="evidence" value="ECO:0007669"/>
    <property type="project" value="TreeGrafter"/>
</dbReference>
<dbReference type="GO" id="GO:0003697">
    <property type="term" value="F:single-stranded DNA binding"/>
    <property type="evidence" value="ECO:0007669"/>
    <property type="project" value="TreeGrafter"/>
</dbReference>
<evidence type="ECO:0000256" key="2">
    <source>
        <dbReference type="ARBA" id="ARBA00010727"/>
    </source>
</evidence>
<accession>A0A9N9A849</accession>